<feature type="compositionally biased region" description="Low complexity" evidence="1">
    <location>
        <begin position="28"/>
        <end position="39"/>
    </location>
</feature>
<name>A0A6C0LBA4_9ZZZZ</name>
<feature type="region of interest" description="Disordered" evidence="1">
    <location>
        <begin position="1"/>
        <end position="81"/>
    </location>
</feature>
<organism evidence="2">
    <name type="scientific">viral metagenome</name>
    <dbReference type="NCBI Taxonomy" id="1070528"/>
    <lineage>
        <taxon>unclassified sequences</taxon>
        <taxon>metagenomes</taxon>
        <taxon>organismal metagenomes</taxon>
    </lineage>
</organism>
<proteinExistence type="predicted"/>
<feature type="compositionally biased region" description="Pro residues" evidence="1">
    <location>
        <begin position="40"/>
        <end position="70"/>
    </location>
</feature>
<protein>
    <submittedName>
        <fullName evidence="2">Uncharacterized protein</fullName>
    </submittedName>
</protein>
<feature type="compositionally biased region" description="Low complexity" evidence="1">
    <location>
        <begin position="11"/>
        <end position="20"/>
    </location>
</feature>
<accession>A0A6C0LBA4</accession>
<evidence type="ECO:0000313" key="2">
    <source>
        <dbReference type="EMBL" id="QHU27345.1"/>
    </source>
</evidence>
<sequence length="215" mass="24915">MISSERKRTPKLPSSPSRPRSPIRTRSTRSATAAAATKSPSPPKRSPSPPKRSPSPPKRSPSPPKRSPSPPKKKVRDPYATPFWPPSDYSVPAKVIVNSPTPLPGTLAKHKIFIKELRTVLINEKIIDRDNPQFKELLAEQQKYNMRFFRLKPHNIICFVRCDYDPRDKSAPRVFHKGNKEPYYGNYKFTNLLKRNNMDMKWWGQNILYIHKNRF</sequence>
<evidence type="ECO:0000256" key="1">
    <source>
        <dbReference type="SAM" id="MobiDB-lite"/>
    </source>
</evidence>
<dbReference type="AlphaFoldDB" id="A0A6C0LBA4"/>
<reference evidence="2" key="1">
    <citation type="journal article" date="2020" name="Nature">
        <title>Giant virus diversity and host interactions through global metagenomics.</title>
        <authorList>
            <person name="Schulz F."/>
            <person name="Roux S."/>
            <person name="Paez-Espino D."/>
            <person name="Jungbluth S."/>
            <person name="Walsh D.A."/>
            <person name="Denef V.J."/>
            <person name="McMahon K.D."/>
            <person name="Konstantinidis K.T."/>
            <person name="Eloe-Fadrosh E.A."/>
            <person name="Kyrpides N.C."/>
            <person name="Woyke T."/>
        </authorList>
    </citation>
    <scope>NUCLEOTIDE SEQUENCE</scope>
    <source>
        <strain evidence="2">GVMAG-M-3300027763-16</strain>
    </source>
</reference>
<dbReference type="EMBL" id="MN740454">
    <property type="protein sequence ID" value="QHU27345.1"/>
    <property type="molecule type" value="Genomic_DNA"/>
</dbReference>